<protein>
    <recommendedName>
        <fullName evidence="1">Right handed beta helix domain-containing protein</fullName>
    </recommendedName>
</protein>
<dbReference type="EMBL" id="WNVC01001100">
    <property type="protein sequence ID" value="MDZ5001162.1"/>
    <property type="molecule type" value="Genomic_DNA"/>
</dbReference>
<dbReference type="InterPro" id="IPR012334">
    <property type="entry name" value="Pectin_lyas_fold"/>
</dbReference>
<name>A0AAW9I9Q9_CLOPF</name>
<organism evidence="2 3">
    <name type="scientific">Clostridium perfringens</name>
    <dbReference type="NCBI Taxonomy" id="1502"/>
    <lineage>
        <taxon>Bacteria</taxon>
        <taxon>Bacillati</taxon>
        <taxon>Bacillota</taxon>
        <taxon>Clostridia</taxon>
        <taxon>Eubacteriales</taxon>
        <taxon>Clostridiaceae</taxon>
        <taxon>Clostridium</taxon>
    </lineage>
</organism>
<dbReference type="InterPro" id="IPR039448">
    <property type="entry name" value="Beta_helix"/>
</dbReference>
<proteinExistence type="predicted"/>
<evidence type="ECO:0000313" key="2">
    <source>
        <dbReference type="EMBL" id="MDZ5001162.1"/>
    </source>
</evidence>
<dbReference type="Pfam" id="PF13229">
    <property type="entry name" value="Beta_helix"/>
    <property type="match status" value="1"/>
</dbReference>
<accession>A0AAW9I9Q9</accession>
<dbReference type="InterPro" id="IPR011050">
    <property type="entry name" value="Pectin_lyase_fold/virulence"/>
</dbReference>
<sequence>KVAAVQGPTGDSNDGNLTDITITLDKDMPKDIVANGYVVENITYTPSVNIKNNVFKETPTRGILVTTRKKVVIEDNIFDGMGMAAIYISNDAQGWYESGPTRDVLIRKNIFKRSGIGTAKQPVIYIDPTNPIVSTSDTVHDNIKII</sequence>
<dbReference type="AlphaFoldDB" id="A0AAW9I9Q9"/>
<feature type="non-terminal residue" evidence="2">
    <location>
        <position position="146"/>
    </location>
</feature>
<feature type="domain" description="Right handed beta helix" evidence="1">
    <location>
        <begin position="45"/>
        <end position="142"/>
    </location>
</feature>
<dbReference type="SUPFAM" id="SSF51126">
    <property type="entry name" value="Pectin lyase-like"/>
    <property type="match status" value="1"/>
</dbReference>
<evidence type="ECO:0000259" key="1">
    <source>
        <dbReference type="Pfam" id="PF13229"/>
    </source>
</evidence>
<gene>
    <name evidence="2" type="ORF">GNF79_19315</name>
</gene>
<dbReference type="Gene3D" id="2.160.20.10">
    <property type="entry name" value="Single-stranded right-handed beta-helix, Pectin lyase-like"/>
    <property type="match status" value="1"/>
</dbReference>
<feature type="non-terminal residue" evidence="2">
    <location>
        <position position="1"/>
    </location>
</feature>
<dbReference type="RefSeq" id="WP_322459303.1">
    <property type="nucleotide sequence ID" value="NZ_WNVC01001100.1"/>
</dbReference>
<comment type="caution">
    <text evidence="2">The sequence shown here is derived from an EMBL/GenBank/DDBJ whole genome shotgun (WGS) entry which is preliminary data.</text>
</comment>
<reference evidence="2" key="1">
    <citation type="submission" date="2019-11" db="EMBL/GenBank/DDBJ databases">
        <title>Characterization of Clostridium perfringens isolates from swine manure treated agricultural soils.</title>
        <authorList>
            <person name="Wushke S.T."/>
        </authorList>
    </citation>
    <scope>NUCLEOTIDE SEQUENCE</scope>
    <source>
        <strain evidence="2">X26</strain>
    </source>
</reference>
<evidence type="ECO:0000313" key="3">
    <source>
        <dbReference type="Proteomes" id="UP001291306"/>
    </source>
</evidence>
<dbReference type="Proteomes" id="UP001291306">
    <property type="component" value="Unassembled WGS sequence"/>
</dbReference>